<evidence type="ECO:0000256" key="3">
    <source>
        <dbReference type="ARBA" id="ARBA00022692"/>
    </source>
</evidence>
<dbReference type="PANTHER" id="PTHR11819">
    <property type="entry name" value="SOLUTE CARRIER FAMILY 5"/>
    <property type="match status" value="1"/>
</dbReference>
<dbReference type="InterPro" id="IPR018212">
    <property type="entry name" value="Na/solute_symporter_CS"/>
</dbReference>
<evidence type="ECO:0000256" key="4">
    <source>
        <dbReference type="ARBA" id="ARBA00022989"/>
    </source>
</evidence>
<dbReference type="PROSITE" id="PS50283">
    <property type="entry name" value="NA_SOLUT_SYMP_3"/>
    <property type="match status" value="1"/>
</dbReference>
<feature type="transmembrane region" description="Helical" evidence="7">
    <location>
        <begin position="458"/>
        <end position="479"/>
    </location>
</feature>
<dbReference type="KEGG" id="uam:UABAM_05682"/>
<gene>
    <name evidence="8" type="ORF">UABAM_05682</name>
</gene>
<comment type="similarity">
    <text evidence="2 6">Belongs to the sodium:solute symporter (SSF) (TC 2.A.21) family.</text>
</comment>
<feature type="transmembrane region" description="Helical" evidence="7">
    <location>
        <begin position="120"/>
        <end position="141"/>
    </location>
</feature>
<accession>A0A5S9F727</accession>
<dbReference type="PANTHER" id="PTHR11819:SF195">
    <property type="entry name" value="SODIUM_GLUCOSE COTRANSPORTER 4"/>
    <property type="match status" value="1"/>
</dbReference>
<feature type="transmembrane region" description="Helical" evidence="7">
    <location>
        <begin position="400"/>
        <end position="421"/>
    </location>
</feature>
<keyword evidence="4 7" id="KW-1133">Transmembrane helix</keyword>
<proteinExistence type="inferred from homology"/>
<reference evidence="8 9" key="1">
    <citation type="submission" date="2019-08" db="EMBL/GenBank/DDBJ databases">
        <title>Complete genome sequence of Candidatus Uab amorphum.</title>
        <authorList>
            <person name="Shiratori T."/>
            <person name="Suzuki S."/>
            <person name="Kakizawa Y."/>
            <person name="Ishida K."/>
        </authorList>
    </citation>
    <scope>NUCLEOTIDE SEQUENCE [LARGE SCALE GENOMIC DNA]</scope>
    <source>
        <strain evidence="8 9">SRT547</strain>
    </source>
</reference>
<dbReference type="PROSITE" id="PS00456">
    <property type="entry name" value="NA_SOLUT_SYMP_1"/>
    <property type="match status" value="1"/>
</dbReference>
<organism evidence="8 9">
    <name type="scientific">Uabimicrobium amorphum</name>
    <dbReference type="NCBI Taxonomy" id="2596890"/>
    <lineage>
        <taxon>Bacteria</taxon>
        <taxon>Pseudomonadati</taxon>
        <taxon>Planctomycetota</taxon>
        <taxon>Candidatus Uabimicrobiia</taxon>
        <taxon>Candidatus Uabimicrobiales</taxon>
        <taxon>Candidatus Uabimicrobiaceae</taxon>
        <taxon>Candidatus Uabimicrobium</taxon>
    </lineage>
</organism>
<dbReference type="RefSeq" id="WP_151971304.1">
    <property type="nucleotide sequence ID" value="NZ_AP019860.1"/>
</dbReference>
<keyword evidence="5 7" id="KW-0472">Membrane</keyword>
<dbReference type="EMBL" id="AP019860">
    <property type="protein sequence ID" value="BBM87279.1"/>
    <property type="molecule type" value="Genomic_DNA"/>
</dbReference>
<dbReference type="NCBIfam" id="TIGR00813">
    <property type="entry name" value="sss"/>
    <property type="match status" value="1"/>
</dbReference>
<evidence type="ECO:0000256" key="5">
    <source>
        <dbReference type="ARBA" id="ARBA00023136"/>
    </source>
</evidence>
<comment type="subcellular location">
    <subcellularLocation>
        <location evidence="1">Membrane</location>
        <topology evidence="1">Multi-pass membrane protein</topology>
    </subcellularLocation>
</comment>
<dbReference type="InterPro" id="IPR038377">
    <property type="entry name" value="Na/Glc_symporter_sf"/>
</dbReference>
<evidence type="ECO:0000256" key="6">
    <source>
        <dbReference type="RuleBase" id="RU362091"/>
    </source>
</evidence>
<feature type="transmembrane region" description="Helical" evidence="7">
    <location>
        <begin position="37"/>
        <end position="58"/>
    </location>
</feature>
<feature type="transmembrane region" description="Helical" evidence="7">
    <location>
        <begin position="78"/>
        <end position="99"/>
    </location>
</feature>
<dbReference type="GO" id="GO:0005886">
    <property type="term" value="C:plasma membrane"/>
    <property type="evidence" value="ECO:0007669"/>
    <property type="project" value="TreeGrafter"/>
</dbReference>
<dbReference type="Gene3D" id="1.20.1730.10">
    <property type="entry name" value="Sodium/glucose cotransporter"/>
    <property type="match status" value="1"/>
</dbReference>
<dbReference type="Proteomes" id="UP000326354">
    <property type="component" value="Chromosome"/>
</dbReference>
<dbReference type="Pfam" id="PF00474">
    <property type="entry name" value="SSF"/>
    <property type="match status" value="1"/>
</dbReference>
<evidence type="ECO:0000313" key="9">
    <source>
        <dbReference type="Proteomes" id="UP000326354"/>
    </source>
</evidence>
<feature type="transmembrane region" description="Helical" evidence="7">
    <location>
        <begin position="6"/>
        <end position="25"/>
    </location>
</feature>
<feature type="transmembrane region" description="Helical" evidence="7">
    <location>
        <begin position="276"/>
        <end position="305"/>
    </location>
</feature>
<dbReference type="AlphaFoldDB" id="A0A5S9F727"/>
<feature type="transmembrane region" description="Helical" evidence="7">
    <location>
        <begin position="325"/>
        <end position="348"/>
    </location>
</feature>
<evidence type="ECO:0000313" key="8">
    <source>
        <dbReference type="EMBL" id="BBM87279.1"/>
    </source>
</evidence>
<protein>
    <submittedName>
        <fullName evidence="8">Sodium:solute symporter</fullName>
    </submittedName>
</protein>
<sequence length="512" mass="56290">MILAPIDYVIVAIYLIGILFLGIYLSRYIRSSSDYFLAGRMLPFWAIGMSIVVTDIGATDMVGLAGQAYRYGIAVANFDWLGSFPAMVIAAFVFIPYYWRAGIYTIPEYLGRRFNTTVRTTQSVIWILFIALDLGVIFYASGLLLQQLMGMDYWTAVIMTATIIGIYTYCGGLSAVVLTDVVQLVIMFVGAVAIIILGLWEVGGWNGLVNTIHGMGPEYSNHFNLLLPADTKTPYPWTGILFGLGFVMSIAYFVGNQTIVQRTLGAKSEWDAKASMLFGALFKALIPVLVITPGLIGLALLGGAVEDGDTVIPALIGKLLPPGMAGLMFVAFLAALMSSIDSLLNSVAVLWTKDIYEKFIRPQASDKELLYVGRIFILVLLVFAVRTSTLSQQFEGMYTFIQTLFSFFQGPTLAILLLGIFWKRCAPWGAFIGLVSGICSAGLMHYHKASLFTISDPFLFVSFWSFLVGFVVTIVASLFTAPRPDKELYGLVYGMVMEDEQAQQALKEQAHD</sequence>
<name>A0A5S9F727_UABAM</name>
<feature type="transmembrane region" description="Helical" evidence="7">
    <location>
        <begin position="428"/>
        <end position="446"/>
    </location>
</feature>
<keyword evidence="9" id="KW-1185">Reference proteome</keyword>
<dbReference type="InterPro" id="IPR001734">
    <property type="entry name" value="Na/solute_symporter"/>
</dbReference>
<feature type="transmembrane region" description="Helical" evidence="7">
    <location>
        <begin position="369"/>
        <end position="388"/>
    </location>
</feature>
<feature type="transmembrane region" description="Helical" evidence="7">
    <location>
        <begin position="235"/>
        <end position="255"/>
    </location>
</feature>
<feature type="transmembrane region" description="Helical" evidence="7">
    <location>
        <begin position="153"/>
        <end position="170"/>
    </location>
</feature>
<dbReference type="GO" id="GO:0005412">
    <property type="term" value="F:D-glucose:sodium symporter activity"/>
    <property type="evidence" value="ECO:0007669"/>
    <property type="project" value="TreeGrafter"/>
</dbReference>
<evidence type="ECO:0000256" key="1">
    <source>
        <dbReference type="ARBA" id="ARBA00004141"/>
    </source>
</evidence>
<evidence type="ECO:0000256" key="2">
    <source>
        <dbReference type="ARBA" id="ARBA00006434"/>
    </source>
</evidence>
<dbReference type="OrthoDB" id="9814523at2"/>
<feature type="transmembrane region" description="Helical" evidence="7">
    <location>
        <begin position="177"/>
        <end position="200"/>
    </location>
</feature>
<evidence type="ECO:0000256" key="7">
    <source>
        <dbReference type="SAM" id="Phobius"/>
    </source>
</evidence>
<keyword evidence="3 7" id="KW-0812">Transmembrane</keyword>